<dbReference type="FunFam" id="3.90.1170.50:FF:000001">
    <property type="entry name" value="Aldehyde oxidase 1"/>
    <property type="match status" value="1"/>
</dbReference>
<comment type="catalytic activity">
    <reaction evidence="17">
        <text>hypoxanthine + NAD(+) + H2O = xanthine + NADH + H(+)</text>
        <dbReference type="Rhea" id="RHEA:24670"/>
        <dbReference type="ChEBI" id="CHEBI:15377"/>
        <dbReference type="ChEBI" id="CHEBI:15378"/>
        <dbReference type="ChEBI" id="CHEBI:17368"/>
        <dbReference type="ChEBI" id="CHEBI:17712"/>
        <dbReference type="ChEBI" id="CHEBI:57540"/>
        <dbReference type="ChEBI" id="CHEBI:57945"/>
        <dbReference type="EC" id="1.17.1.4"/>
    </reaction>
</comment>
<dbReference type="SUPFAM" id="SSF55447">
    <property type="entry name" value="CO dehydrogenase flavoprotein C-terminal domain-like"/>
    <property type="match status" value="1"/>
</dbReference>
<evidence type="ECO:0000256" key="10">
    <source>
        <dbReference type="ARBA" id="ARBA00023002"/>
    </source>
</evidence>
<dbReference type="PANTHER" id="PTHR45444">
    <property type="entry name" value="XANTHINE DEHYDROGENASE"/>
    <property type="match status" value="1"/>
</dbReference>
<dbReference type="InterPro" id="IPR005107">
    <property type="entry name" value="CO_DH_flav_C"/>
</dbReference>
<keyword evidence="9 19" id="KW-0274">FAD</keyword>
<dbReference type="InterPro" id="IPR037165">
    <property type="entry name" value="AldOxase/xan_DH_Mopterin-bd_sf"/>
</dbReference>
<sequence>MAALLSPSRDNILFYVNGARVVVEAPDLDQTLLQYLRSAGLTGTKLGCGEGGCGACTVMVSRYDTAEQRIIHASVNACLCPLYTMDGKHVITVEGLGTAKNPHSVQERIALLHGSQCGFCTPGFVMSLYTLLRNNPNPSELEIEECFDGNLCRCTGYRPILDAAKTFAEDAWKPGSTVNADGSATAMPKKQGMGDGSCGIDGCCRLKPQPEPAQDGNADGCCGAKKASGGGCCRKDGREDSAVACDDQGEVSVNEAEREKAEVIAKFQKYDASRELIFPPFLIRYAKGNTAAIDSVNSSSSSSSDNDIPRLPLAITSRNPASWCQQFYRPLTLEDLLAVLRQHPQAKLVAGNSEVGVEMRLKKAKFPVQVFVNDIPELQAISKCSEQVTFGANISLERFARVLDGLIKAHGPERTQSFAALRDNLRFFAGNQIRNVATIAGNIATASPISDLNPVFMAANATVILASAGAKYRRVPMSEFFLGYRRTAMQPSEVIYGVSVPFNVKGEVVRAFKQAKRRDDDIAIVTCGLRVRVDQSNKVTDASFAYGGMAPTTVLATKAMECAKDEVWGEPLLLNRMMQAVQEQLRLDFTVPGGMAEYRTTLAISFIYKFWALSCRALSIDCLEAAAADEMEDDAAERTLCKGKQEYASVTDRAIVGKGVAHLSALRQTTGEARYIDDMPTVTGELYMALVLSPHAHARIVAIDSESALAIAGVHRVLTAKDVPGSNCWNIFHDEEILPSEEVHYAGQPVALVLADNQRIAQEAARAVNVAYEALPAVLTVRDAVAQGSLFAEERVLRNGDVDSGLAKSDYVLSGDSYCGAQEHFYLETMASITVPKGEGDEFDIFSSTQNPTETQMVCAEVLGVPASQIVCHVKRMGGGFGGKESRSVLLAAFTTLGAFHTNRSVRIMLDRDEDMRTSGQRHPFLGRWTVGFSRAGQLQALRMQVFSNGGFSHDLSIGVLERAVSHVDNCYRIPATEIVGRVCRTNTQSNTAFRSFGGCQGMFLLESMLCEIADHLGKHVEEIRALNMYQANDITPFSQVLDDWNVPRMWEQLASSAQYAERRKAVDEFNSKSRFRKRGLAQLPTKFGISFGVKHLNQGMSLVHVYMDGSVLVAHGGTEMGQGLHTKMAQIAAETLGLPLSSIFISETATNTAANTSPTAASASSDLNGFAVYNACKTLADRLRPYREKMPNEPFSKIARTAYLDRCSLTAAGHYATPDIGFNWQKNEGLLYFYFTQGVAIAEVELDTLTGTHTTRRVDIMMDVGKSLNKALDIGQIEGAFAQGQGWTTSEEFLYFPNGPLFTQGPGNYKIPSALDIPRDFRVSLLENVDYKTLKTIYSSKGIGEPPLFLGSSVFFALRDAVMAARKERGIQSPLHMESPATPEILRMACVDEMVELARIPETMKEGKVPFVVRI</sequence>
<dbReference type="GO" id="GO:0051537">
    <property type="term" value="F:2 iron, 2 sulfur cluster binding"/>
    <property type="evidence" value="ECO:0007669"/>
    <property type="project" value="UniProtKB-KW"/>
</dbReference>
<feature type="binding site" evidence="20">
    <location>
        <position position="154"/>
    </location>
    <ligand>
        <name>[2Fe-2S] cluster</name>
        <dbReference type="ChEBI" id="CHEBI:190135"/>
        <label>2</label>
    </ligand>
</feature>
<feature type="binding site" evidence="19">
    <location>
        <position position="885"/>
    </location>
    <ligand>
        <name>substrate</name>
    </ligand>
</feature>
<evidence type="ECO:0000259" key="22">
    <source>
        <dbReference type="PROSITE" id="PS51387"/>
    </source>
</evidence>
<dbReference type="Gene3D" id="3.30.390.50">
    <property type="entry name" value="CO dehydrogenase flavoprotein, C-terminal domain"/>
    <property type="match status" value="1"/>
</dbReference>
<dbReference type="Pfam" id="PF00941">
    <property type="entry name" value="FAD_binding_5"/>
    <property type="match status" value="1"/>
</dbReference>
<feature type="binding site" evidence="20">
    <location>
        <position position="117"/>
    </location>
    <ligand>
        <name>[2Fe-2S] cluster</name>
        <dbReference type="ChEBI" id="CHEBI:190135"/>
        <label>2</label>
    </ligand>
</feature>
<dbReference type="GO" id="GO:0004854">
    <property type="term" value="F:xanthine dehydrogenase activity"/>
    <property type="evidence" value="ECO:0007669"/>
    <property type="project" value="UniProtKB-EC"/>
</dbReference>
<dbReference type="InterPro" id="IPR002346">
    <property type="entry name" value="Mopterin_DH_FAD-bd"/>
</dbReference>
<feature type="binding site" evidence="20">
    <location>
        <position position="48"/>
    </location>
    <ligand>
        <name>[2Fe-2S] cluster</name>
        <dbReference type="ChEBI" id="CHEBI:190135"/>
        <label>1</label>
    </ligand>
</feature>
<keyword evidence="13" id="KW-0520">NAD</keyword>
<dbReference type="Gene3D" id="3.30.465.10">
    <property type="match status" value="1"/>
</dbReference>
<feature type="binding site" evidence="19">
    <location>
        <position position="428"/>
    </location>
    <ligand>
        <name>FAD</name>
        <dbReference type="ChEBI" id="CHEBI:57692"/>
    </ligand>
</feature>
<keyword evidence="8 20" id="KW-0479">Metal-binding</keyword>
<name>A0A9W7XL32_9FUNG</name>
<dbReference type="Gene3D" id="3.30.365.10">
    <property type="entry name" value="Aldehyde oxidase/xanthine dehydrogenase, molybdopterin binding domain"/>
    <property type="match status" value="4"/>
</dbReference>
<keyword evidence="24" id="KW-1185">Reference proteome</keyword>
<feature type="binding site" evidence="19">
    <location>
        <position position="997"/>
    </location>
    <ligand>
        <name>substrate</name>
    </ligand>
</feature>
<dbReference type="InterPro" id="IPR002888">
    <property type="entry name" value="2Fe-2S-bd"/>
</dbReference>
<feature type="active site" description="Proton acceptor" evidence="18">
    <location>
        <position position="1346"/>
    </location>
</feature>
<protein>
    <recommendedName>
        <fullName evidence="4">xanthine dehydrogenase</fullName>
        <ecNumber evidence="4">1.17.1.4</ecNumber>
    </recommendedName>
</protein>
<reference evidence="23" key="1">
    <citation type="submission" date="2022-07" db="EMBL/GenBank/DDBJ databases">
        <title>Phylogenomic reconstructions and comparative analyses of Kickxellomycotina fungi.</title>
        <authorList>
            <person name="Reynolds N.K."/>
            <person name="Stajich J.E."/>
            <person name="Barry K."/>
            <person name="Grigoriev I.V."/>
            <person name="Crous P."/>
            <person name="Smith M.E."/>
        </authorList>
    </citation>
    <scope>NUCLEOTIDE SEQUENCE</scope>
    <source>
        <strain evidence="23">NBRC 105413</strain>
    </source>
</reference>
<comment type="cofactor">
    <cofactor evidence="20">
        <name>Mo-molybdopterin</name>
        <dbReference type="ChEBI" id="CHEBI:71302"/>
    </cofactor>
    <text evidence="20">Binds 1 Mo-molybdopterin (Mo-MPT) cofactor per subunit.</text>
</comment>
<dbReference type="Pfam" id="PF20256">
    <property type="entry name" value="MoCoBD_2"/>
    <property type="match status" value="1"/>
</dbReference>
<evidence type="ECO:0000256" key="13">
    <source>
        <dbReference type="ARBA" id="ARBA00023027"/>
    </source>
</evidence>
<comment type="caution">
    <text evidence="23">The sequence shown here is derived from an EMBL/GenBank/DDBJ whole genome shotgun (WGS) entry which is preliminary data.</text>
</comment>
<dbReference type="InterPro" id="IPR016208">
    <property type="entry name" value="Ald_Oxase/xanthine_DH-like"/>
</dbReference>
<dbReference type="SUPFAM" id="SSF56176">
    <property type="entry name" value="FAD-binding/transporter-associated domain-like"/>
    <property type="match status" value="1"/>
</dbReference>
<feature type="binding site" evidence="20">
    <location>
        <position position="53"/>
    </location>
    <ligand>
        <name>[2Fe-2S] cluster</name>
        <dbReference type="ChEBI" id="CHEBI:190135"/>
        <label>1</label>
    </ligand>
</feature>
<dbReference type="PANTHER" id="PTHR45444:SF3">
    <property type="entry name" value="XANTHINE DEHYDROGENASE"/>
    <property type="match status" value="1"/>
</dbReference>
<dbReference type="Gene3D" id="3.10.20.30">
    <property type="match status" value="1"/>
</dbReference>
<dbReference type="EC" id="1.17.1.4" evidence="4"/>
<feature type="binding site" evidence="20">
    <location>
        <position position="56"/>
    </location>
    <ligand>
        <name>[2Fe-2S] cluster</name>
        <dbReference type="ChEBI" id="CHEBI:190135"/>
        <label>1</label>
    </ligand>
</feature>
<dbReference type="InterPro" id="IPR036683">
    <property type="entry name" value="CO_DH_flav_C_dom_sf"/>
</dbReference>
<evidence type="ECO:0000256" key="1">
    <source>
        <dbReference type="ARBA" id="ARBA00001974"/>
    </source>
</evidence>
<keyword evidence="14" id="KW-0576">Peroxisome</keyword>
<evidence type="ECO:0000256" key="19">
    <source>
        <dbReference type="PIRSR" id="PIRSR000127-2"/>
    </source>
</evidence>
<dbReference type="GO" id="GO:0071949">
    <property type="term" value="F:FAD binding"/>
    <property type="evidence" value="ECO:0007669"/>
    <property type="project" value="InterPro"/>
</dbReference>
<dbReference type="Pfam" id="PF00111">
    <property type="entry name" value="Fer2"/>
    <property type="match status" value="1"/>
</dbReference>
<keyword evidence="12 20" id="KW-0411">Iron-sulfur</keyword>
<feature type="binding site" evidence="19">
    <location>
        <begin position="348"/>
        <end position="355"/>
    </location>
    <ligand>
        <name>FAD</name>
        <dbReference type="ChEBI" id="CHEBI:57692"/>
    </ligand>
</feature>
<evidence type="ECO:0000256" key="14">
    <source>
        <dbReference type="ARBA" id="ARBA00023140"/>
    </source>
</evidence>
<evidence type="ECO:0000256" key="6">
    <source>
        <dbReference type="ARBA" id="ARBA00022630"/>
    </source>
</evidence>
<dbReference type="InterPro" id="IPR014307">
    <property type="entry name" value="Xanthine_DH_ssu"/>
</dbReference>
<evidence type="ECO:0000256" key="3">
    <source>
        <dbReference type="ARBA" id="ARBA00006849"/>
    </source>
</evidence>
<comment type="cofactor">
    <cofactor evidence="20">
        <name>[2Fe-2S] cluster</name>
        <dbReference type="ChEBI" id="CHEBI:190135"/>
    </cofactor>
    <text evidence="20">Binds 2 [2Fe-2S] clusters.</text>
</comment>
<dbReference type="SUPFAM" id="SSF56003">
    <property type="entry name" value="Molybdenum cofactor-binding domain"/>
    <property type="match status" value="1"/>
</dbReference>
<dbReference type="Pfam" id="PF02738">
    <property type="entry name" value="MoCoBD_1"/>
    <property type="match status" value="1"/>
</dbReference>
<evidence type="ECO:0000313" key="23">
    <source>
        <dbReference type="EMBL" id="KAJ1644563.1"/>
    </source>
</evidence>
<feature type="binding site" evidence="19">
    <location>
        <position position="451"/>
    </location>
    <ligand>
        <name>FAD</name>
        <dbReference type="ChEBI" id="CHEBI:57692"/>
    </ligand>
</feature>
<evidence type="ECO:0000256" key="2">
    <source>
        <dbReference type="ARBA" id="ARBA00004275"/>
    </source>
</evidence>
<comment type="cofactor">
    <cofactor evidence="1 19">
        <name>FAD</name>
        <dbReference type="ChEBI" id="CHEBI:57692"/>
    </cofactor>
</comment>
<evidence type="ECO:0000256" key="5">
    <source>
        <dbReference type="ARBA" id="ARBA00022505"/>
    </source>
</evidence>
<dbReference type="InterPro" id="IPR016167">
    <property type="entry name" value="FAD-bd_PCMH_sub1"/>
</dbReference>
<dbReference type="InterPro" id="IPR001041">
    <property type="entry name" value="2Fe-2S_ferredoxin-type"/>
</dbReference>
<evidence type="ECO:0000256" key="20">
    <source>
        <dbReference type="PIRSR" id="PIRSR000127-3"/>
    </source>
</evidence>
<dbReference type="PIRSF" id="PIRSF000127">
    <property type="entry name" value="Xanthine_DH"/>
    <property type="match status" value="1"/>
</dbReference>
<dbReference type="InterPro" id="IPR006058">
    <property type="entry name" value="2Fe2S_fd_BS"/>
</dbReference>
<dbReference type="SMART" id="SM01008">
    <property type="entry name" value="Ald_Xan_dh_C"/>
    <property type="match status" value="1"/>
</dbReference>
<feature type="binding site" evidence="20">
    <location>
        <position position="152"/>
    </location>
    <ligand>
        <name>[2Fe-2S] cluster</name>
        <dbReference type="ChEBI" id="CHEBI:190135"/>
        <label>2</label>
    </ligand>
</feature>
<dbReference type="NCBIfam" id="TIGR02963">
    <property type="entry name" value="xanthine_xdhA"/>
    <property type="match status" value="1"/>
</dbReference>
<evidence type="ECO:0000256" key="4">
    <source>
        <dbReference type="ARBA" id="ARBA00013123"/>
    </source>
</evidence>
<dbReference type="FunFam" id="3.10.20.30:FF:000015">
    <property type="entry name" value="Aldehyde oxidase 1"/>
    <property type="match status" value="1"/>
</dbReference>
<feature type="binding site" evidence="20">
    <location>
        <position position="78"/>
    </location>
    <ligand>
        <name>[2Fe-2S] cluster</name>
        <dbReference type="ChEBI" id="CHEBI:190135"/>
        <label>1</label>
    </ligand>
</feature>
<keyword evidence="11 20" id="KW-0408">Iron</keyword>
<keyword evidence="7 20" id="KW-0001">2Fe-2S</keyword>
<feature type="domain" description="FAD-binding PCMH-type" evidence="22">
    <location>
        <begin position="316"/>
        <end position="505"/>
    </location>
</feature>
<comment type="cofactor">
    <cofactor evidence="15">
        <name>[2Fe-2S] cluster</name>
        <dbReference type="ChEBI" id="CHEBI:190135"/>
    </cofactor>
</comment>
<dbReference type="Gene3D" id="3.30.43.10">
    <property type="entry name" value="Uridine Diphospho-n-acetylenolpyruvylglucosamine Reductase, domain 2"/>
    <property type="match status" value="1"/>
</dbReference>
<dbReference type="InterPro" id="IPR036856">
    <property type="entry name" value="Ald_Oxase/Xan_DH_a/b_sf"/>
</dbReference>
<dbReference type="SUPFAM" id="SSF54665">
    <property type="entry name" value="CO dehydrogenase molybdoprotein N-domain-like"/>
    <property type="match status" value="1"/>
</dbReference>
<dbReference type="FunFam" id="3.30.465.10:FF:000004">
    <property type="entry name" value="Xanthine dehydrogenase/oxidase"/>
    <property type="match status" value="1"/>
</dbReference>
<feature type="binding site" evidence="20">
    <location>
        <position position="120"/>
    </location>
    <ligand>
        <name>[2Fe-2S] cluster</name>
        <dbReference type="ChEBI" id="CHEBI:190135"/>
        <label>2</label>
    </ligand>
</feature>
<dbReference type="Pfam" id="PF01799">
    <property type="entry name" value="Fer2_2"/>
    <property type="match status" value="1"/>
</dbReference>
<dbReference type="SUPFAM" id="SSF54292">
    <property type="entry name" value="2Fe-2S ferredoxin-like"/>
    <property type="match status" value="1"/>
</dbReference>
<dbReference type="InterPro" id="IPR036318">
    <property type="entry name" value="FAD-bd_PCMH-like_sf"/>
</dbReference>
<comment type="catalytic activity">
    <reaction evidence="16">
        <text>xanthine + NAD(+) + H2O = urate + NADH + H(+)</text>
        <dbReference type="Rhea" id="RHEA:16669"/>
        <dbReference type="ChEBI" id="CHEBI:15377"/>
        <dbReference type="ChEBI" id="CHEBI:15378"/>
        <dbReference type="ChEBI" id="CHEBI:17712"/>
        <dbReference type="ChEBI" id="CHEBI:17775"/>
        <dbReference type="ChEBI" id="CHEBI:57540"/>
        <dbReference type="ChEBI" id="CHEBI:57945"/>
        <dbReference type="EC" id="1.17.1.4"/>
    </reaction>
</comment>
<evidence type="ECO:0000259" key="21">
    <source>
        <dbReference type="PROSITE" id="PS51085"/>
    </source>
</evidence>
<evidence type="ECO:0000256" key="17">
    <source>
        <dbReference type="ARBA" id="ARBA00049517"/>
    </source>
</evidence>
<dbReference type="Proteomes" id="UP001145021">
    <property type="component" value="Unassembled WGS sequence"/>
</dbReference>
<comment type="similarity">
    <text evidence="3">Belongs to the xanthine dehydrogenase family.</text>
</comment>
<feature type="binding site" evidence="19">
    <location>
        <position position="513"/>
    </location>
    <ligand>
        <name>FAD</name>
        <dbReference type="ChEBI" id="CHEBI:57692"/>
    </ligand>
</feature>
<feature type="domain" description="2Fe-2S ferredoxin-type" evidence="21">
    <location>
        <begin position="10"/>
        <end position="96"/>
    </location>
</feature>
<dbReference type="Pfam" id="PF01315">
    <property type="entry name" value="Ald_Xan_dh_C"/>
    <property type="match status" value="1"/>
</dbReference>
<dbReference type="EMBL" id="JANBOH010000157">
    <property type="protein sequence ID" value="KAJ1644563.1"/>
    <property type="molecule type" value="Genomic_DNA"/>
</dbReference>
<feature type="binding site" evidence="19">
    <location>
        <position position="963"/>
    </location>
    <ligand>
        <name>substrate</name>
    </ligand>
</feature>
<evidence type="ECO:0000256" key="16">
    <source>
        <dbReference type="ARBA" id="ARBA00049017"/>
    </source>
</evidence>
<evidence type="ECO:0000313" key="24">
    <source>
        <dbReference type="Proteomes" id="UP001145021"/>
    </source>
</evidence>
<dbReference type="Gene3D" id="3.90.1170.50">
    <property type="entry name" value="Aldehyde oxidase/xanthine dehydrogenase, a/b hammerhead"/>
    <property type="match status" value="1"/>
</dbReference>
<keyword evidence="10" id="KW-0560">Oxidoreductase</keyword>
<dbReference type="InterPro" id="IPR046867">
    <property type="entry name" value="AldOxase/xan_DH_MoCoBD2"/>
</dbReference>
<evidence type="ECO:0000256" key="7">
    <source>
        <dbReference type="ARBA" id="ARBA00022714"/>
    </source>
</evidence>
<dbReference type="FunFam" id="3.30.365.10:FF:000004">
    <property type="entry name" value="Xanthine dehydrogenase oxidase"/>
    <property type="match status" value="1"/>
</dbReference>
<feature type="binding site" evidence="20">
    <location>
        <position position="881"/>
    </location>
    <ligand>
        <name>Mo-molybdopterin</name>
        <dbReference type="ChEBI" id="CHEBI:71302"/>
    </ligand>
    <ligandPart>
        <name>Mo</name>
        <dbReference type="ChEBI" id="CHEBI:28685"/>
    </ligandPart>
</feature>
<evidence type="ECO:0000256" key="15">
    <source>
        <dbReference type="ARBA" id="ARBA00034078"/>
    </source>
</evidence>
<evidence type="ECO:0000256" key="8">
    <source>
        <dbReference type="ARBA" id="ARBA00022723"/>
    </source>
</evidence>
<feature type="binding site" evidence="20">
    <location>
        <position position="995"/>
    </location>
    <ligand>
        <name>Mo-molybdopterin</name>
        <dbReference type="ChEBI" id="CHEBI:71302"/>
    </ligand>
    <ligandPart>
        <name>Mo</name>
        <dbReference type="ChEBI" id="CHEBI:28685"/>
    </ligandPart>
</feature>
<dbReference type="InterPro" id="IPR036884">
    <property type="entry name" value="2Fe-2S-bd_dom_sf"/>
</dbReference>
<dbReference type="GO" id="GO:0005777">
    <property type="term" value="C:peroxisome"/>
    <property type="evidence" value="ECO:0007669"/>
    <property type="project" value="UniProtKB-SubCell"/>
</dbReference>
<feature type="binding site" evidence="20">
    <location>
        <position position="850"/>
    </location>
    <ligand>
        <name>Mo-molybdopterin</name>
        <dbReference type="ChEBI" id="CHEBI:71302"/>
    </ligand>
    <ligandPart>
        <name>Mo</name>
        <dbReference type="ChEBI" id="CHEBI:28685"/>
    </ligandPart>
</feature>
<dbReference type="SMART" id="SM01092">
    <property type="entry name" value="CO_deh_flav_C"/>
    <property type="match status" value="1"/>
</dbReference>
<keyword evidence="6" id="KW-0285">Flavoprotein</keyword>
<dbReference type="PROSITE" id="PS51387">
    <property type="entry name" value="FAD_PCMH"/>
    <property type="match status" value="1"/>
</dbReference>
<evidence type="ECO:0000256" key="12">
    <source>
        <dbReference type="ARBA" id="ARBA00023014"/>
    </source>
</evidence>
<keyword evidence="5 20" id="KW-0500">Molybdenum</keyword>
<evidence type="ECO:0000256" key="11">
    <source>
        <dbReference type="ARBA" id="ARBA00023004"/>
    </source>
</evidence>
<dbReference type="InterPro" id="IPR008274">
    <property type="entry name" value="AldOxase/xan_DH_MoCoBD1"/>
</dbReference>
<dbReference type="FunFam" id="3.30.365.10:FF:000003">
    <property type="entry name" value="Aldehyde oxidase 1"/>
    <property type="match status" value="1"/>
</dbReference>
<organism evidence="23 24">
    <name type="scientific">Coemansia asiatica</name>
    <dbReference type="NCBI Taxonomy" id="1052880"/>
    <lineage>
        <taxon>Eukaryota</taxon>
        <taxon>Fungi</taxon>
        <taxon>Fungi incertae sedis</taxon>
        <taxon>Zoopagomycota</taxon>
        <taxon>Kickxellomycotina</taxon>
        <taxon>Kickxellomycetes</taxon>
        <taxon>Kickxellales</taxon>
        <taxon>Kickxellaceae</taxon>
        <taxon>Coemansia</taxon>
    </lineage>
</organism>
<feature type="binding site" evidence="20">
    <location>
        <position position="1162"/>
    </location>
    <ligand>
        <name>Mo-molybdopterin</name>
        <dbReference type="ChEBI" id="CHEBI:71302"/>
    </ligand>
    <ligandPart>
        <name>Mo</name>
        <dbReference type="ChEBI" id="CHEBI:28685"/>
    </ligandPart>
</feature>
<comment type="subcellular location">
    <subcellularLocation>
        <location evidence="2">Peroxisome</location>
    </subcellularLocation>
</comment>
<dbReference type="InterPro" id="IPR012675">
    <property type="entry name" value="Beta-grasp_dom_sf"/>
</dbReference>
<dbReference type="GO" id="GO:0005506">
    <property type="term" value="F:iron ion binding"/>
    <property type="evidence" value="ECO:0007669"/>
    <property type="project" value="InterPro"/>
</dbReference>
<dbReference type="FunFam" id="3.30.43.10:FF:000001">
    <property type="entry name" value="Xanthine dehydrogenase/oxidase"/>
    <property type="match status" value="1"/>
</dbReference>
<dbReference type="PROSITE" id="PS00197">
    <property type="entry name" value="2FE2S_FER_1"/>
    <property type="match status" value="1"/>
</dbReference>
<dbReference type="InterPro" id="IPR016169">
    <property type="entry name" value="FAD-bd_PCMH_sub2"/>
</dbReference>
<dbReference type="PROSITE" id="PS51085">
    <property type="entry name" value="2FE2S_FER_2"/>
    <property type="match status" value="1"/>
</dbReference>
<gene>
    <name evidence="23" type="ORF">LPJ64_003784</name>
</gene>
<evidence type="ECO:0000256" key="18">
    <source>
        <dbReference type="PIRSR" id="PIRSR000127-1"/>
    </source>
</evidence>
<dbReference type="Pfam" id="PF03450">
    <property type="entry name" value="CO_deh_flav_C"/>
    <property type="match status" value="1"/>
</dbReference>
<dbReference type="InterPro" id="IPR016166">
    <property type="entry name" value="FAD-bd_PCMH"/>
</dbReference>
<proteinExistence type="inferred from homology"/>
<accession>A0A9W7XL32</accession>
<evidence type="ECO:0000256" key="9">
    <source>
        <dbReference type="ARBA" id="ARBA00022827"/>
    </source>
</evidence>
<dbReference type="SUPFAM" id="SSF47741">
    <property type="entry name" value="CO dehydrogenase ISP C-domain like"/>
    <property type="match status" value="1"/>
</dbReference>
<dbReference type="Gene3D" id="1.10.150.120">
    <property type="entry name" value="[2Fe-2S]-binding domain"/>
    <property type="match status" value="1"/>
</dbReference>
<dbReference type="InterPro" id="IPR036010">
    <property type="entry name" value="2Fe-2S_ferredoxin-like_sf"/>
</dbReference>
<dbReference type="InterPro" id="IPR000674">
    <property type="entry name" value="Ald_Oxase/Xan_DH_a/b"/>
</dbReference>